<evidence type="ECO:0000256" key="5">
    <source>
        <dbReference type="ARBA" id="ARBA00023242"/>
    </source>
</evidence>
<organism evidence="7 8">
    <name type="scientific">Acorus calamus</name>
    <name type="common">Sweet flag</name>
    <dbReference type="NCBI Taxonomy" id="4465"/>
    <lineage>
        <taxon>Eukaryota</taxon>
        <taxon>Viridiplantae</taxon>
        <taxon>Streptophyta</taxon>
        <taxon>Embryophyta</taxon>
        <taxon>Tracheophyta</taxon>
        <taxon>Spermatophyta</taxon>
        <taxon>Magnoliopsida</taxon>
        <taxon>Liliopsida</taxon>
        <taxon>Acoraceae</taxon>
        <taxon>Acorus</taxon>
    </lineage>
</organism>
<dbReference type="PANTHER" id="PTHR45914:SF24">
    <property type="entry name" value="BHLH DOMAIN-CONTAINING PROTEIN"/>
    <property type="match status" value="1"/>
</dbReference>
<gene>
    <name evidence="7" type="ORF">QJS10_CPB21g00807</name>
</gene>
<evidence type="ECO:0000256" key="1">
    <source>
        <dbReference type="ARBA" id="ARBA00004123"/>
    </source>
</evidence>
<dbReference type="SUPFAM" id="SSF47459">
    <property type="entry name" value="HLH, helix-loop-helix DNA-binding domain"/>
    <property type="match status" value="1"/>
</dbReference>
<evidence type="ECO:0000256" key="4">
    <source>
        <dbReference type="ARBA" id="ARBA00023163"/>
    </source>
</evidence>
<accession>A0AAV9C8S3</accession>
<reference evidence="7" key="1">
    <citation type="journal article" date="2023" name="Nat. Commun.">
        <title>Diploid and tetraploid genomes of Acorus and the evolution of monocots.</title>
        <authorList>
            <person name="Ma L."/>
            <person name="Liu K.W."/>
            <person name="Li Z."/>
            <person name="Hsiao Y.Y."/>
            <person name="Qi Y."/>
            <person name="Fu T."/>
            <person name="Tang G.D."/>
            <person name="Zhang D."/>
            <person name="Sun W.H."/>
            <person name="Liu D.K."/>
            <person name="Li Y."/>
            <person name="Chen G.Z."/>
            <person name="Liu X.D."/>
            <person name="Liao X.Y."/>
            <person name="Jiang Y.T."/>
            <person name="Yu X."/>
            <person name="Hao Y."/>
            <person name="Huang J."/>
            <person name="Zhao X.W."/>
            <person name="Ke S."/>
            <person name="Chen Y.Y."/>
            <person name="Wu W.L."/>
            <person name="Hsu J.L."/>
            <person name="Lin Y.F."/>
            <person name="Huang M.D."/>
            <person name="Li C.Y."/>
            <person name="Huang L."/>
            <person name="Wang Z.W."/>
            <person name="Zhao X."/>
            <person name="Zhong W.Y."/>
            <person name="Peng D.H."/>
            <person name="Ahmad S."/>
            <person name="Lan S."/>
            <person name="Zhang J.S."/>
            <person name="Tsai W.C."/>
            <person name="Van de Peer Y."/>
            <person name="Liu Z.J."/>
        </authorList>
    </citation>
    <scope>NUCLEOTIDE SEQUENCE</scope>
    <source>
        <strain evidence="7">CP</strain>
    </source>
</reference>
<reference evidence="7" key="2">
    <citation type="submission" date="2023-06" db="EMBL/GenBank/DDBJ databases">
        <authorList>
            <person name="Ma L."/>
            <person name="Liu K.-W."/>
            <person name="Li Z."/>
            <person name="Hsiao Y.-Y."/>
            <person name="Qi Y."/>
            <person name="Fu T."/>
            <person name="Tang G."/>
            <person name="Zhang D."/>
            <person name="Sun W.-H."/>
            <person name="Liu D.-K."/>
            <person name="Li Y."/>
            <person name="Chen G.-Z."/>
            <person name="Liu X.-D."/>
            <person name="Liao X.-Y."/>
            <person name="Jiang Y.-T."/>
            <person name="Yu X."/>
            <person name="Hao Y."/>
            <person name="Huang J."/>
            <person name="Zhao X.-W."/>
            <person name="Ke S."/>
            <person name="Chen Y.-Y."/>
            <person name="Wu W.-L."/>
            <person name="Hsu J.-L."/>
            <person name="Lin Y.-F."/>
            <person name="Huang M.-D."/>
            <person name="Li C.-Y."/>
            <person name="Huang L."/>
            <person name="Wang Z.-W."/>
            <person name="Zhao X."/>
            <person name="Zhong W.-Y."/>
            <person name="Peng D.-H."/>
            <person name="Ahmad S."/>
            <person name="Lan S."/>
            <person name="Zhang J.-S."/>
            <person name="Tsai W.-C."/>
            <person name="Van De Peer Y."/>
            <person name="Liu Z.-J."/>
        </authorList>
    </citation>
    <scope>NUCLEOTIDE SEQUENCE</scope>
    <source>
        <strain evidence="7">CP</strain>
        <tissue evidence="7">Leaves</tissue>
    </source>
</reference>
<proteinExistence type="inferred from homology"/>
<evidence type="ECO:0000256" key="2">
    <source>
        <dbReference type="ARBA" id="ARBA00005510"/>
    </source>
</evidence>
<dbReference type="GO" id="GO:0046983">
    <property type="term" value="F:protein dimerization activity"/>
    <property type="evidence" value="ECO:0007669"/>
    <property type="project" value="InterPro"/>
</dbReference>
<keyword evidence="4" id="KW-0804">Transcription</keyword>
<dbReference type="InterPro" id="IPR045843">
    <property type="entry name" value="IND-like"/>
</dbReference>
<comment type="caution">
    <text evidence="7">The sequence shown here is derived from an EMBL/GenBank/DDBJ whole genome shotgun (WGS) entry which is preliminary data.</text>
</comment>
<keyword evidence="8" id="KW-1185">Reference proteome</keyword>
<protein>
    <recommendedName>
        <fullName evidence="6">BHLH domain-containing protein</fullName>
    </recommendedName>
</protein>
<evidence type="ECO:0000256" key="3">
    <source>
        <dbReference type="ARBA" id="ARBA00023015"/>
    </source>
</evidence>
<keyword evidence="3" id="KW-0805">Transcription regulation</keyword>
<evidence type="ECO:0000259" key="6">
    <source>
        <dbReference type="PROSITE" id="PS50888"/>
    </source>
</evidence>
<sequence length="220" mass="24557">MERRPTEKTSGTVDLQCVQSIDGPATSTPGLLGSGGLTLWDFDWLKVVSKTEPFLNEAADPELPDLLFMERTNNDLSSIVRSAVGLKRESLSLPAVTTATVETKAKSRDRRSRIRERTRQLERLMPWEDKKFMANTLAEAYKYVRFLQSQLTVLRAMPCKSAMSVPPSRTGDQPSLESLARQQLLQVLVNSPRVQNKGTACTPSSRSRCFARYSNGGSWC</sequence>
<dbReference type="InterPro" id="IPR036638">
    <property type="entry name" value="HLH_DNA-bd_sf"/>
</dbReference>
<keyword evidence="5" id="KW-0539">Nucleus</keyword>
<dbReference type="Proteomes" id="UP001180020">
    <property type="component" value="Unassembled WGS sequence"/>
</dbReference>
<dbReference type="InterPro" id="IPR011598">
    <property type="entry name" value="bHLH_dom"/>
</dbReference>
<dbReference type="PANTHER" id="PTHR45914">
    <property type="entry name" value="TRANSCRIPTION FACTOR HEC3-RELATED"/>
    <property type="match status" value="1"/>
</dbReference>
<dbReference type="PROSITE" id="PS50888">
    <property type="entry name" value="BHLH"/>
    <property type="match status" value="1"/>
</dbReference>
<evidence type="ECO:0000313" key="7">
    <source>
        <dbReference type="EMBL" id="KAK1284674.1"/>
    </source>
</evidence>
<feature type="domain" description="BHLH" evidence="6">
    <location>
        <begin position="98"/>
        <end position="147"/>
    </location>
</feature>
<dbReference type="AlphaFoldDB" id="A0AAV9C8S3"/>
<comment type="subcellular location">
    <subcellularLocation>
        <location evidence="1">Nucleus</location>
    </subcellularLocation>
</comment>
<dbReference type="Gene3D" id="4.10.280.10">
    <property type="entry name" value="Helix-loop-helix DNA-binding domain"/>
    <property type="match status" value="1"/>
</dbReference>
<evidence type="ECO:0000313" key="8">
    <source>
        <dbReference type="Proteomes" id="UP001180020"/>
    </source>
</evidence>
<dbReference type="EMBL" id="JAUJYO010000021">
    <property type="protein sequence ID" value="KAK1284674.1"/>
    <property type="molecule type" value="Genomic_DNA"/>
</dbReference>
<dbReference type="GO" id="GO:0003700">
    <property type="term" value="F:DNA-binding transcription factor activity"/>
    <property type="evidence" value="ECO:0007669"/>
    <property type="project" value="InterPro"/>
</dbReference>
<name>A0AAV9C8S3_ACOCL</name>
<comment type="similarity">
    <text evidence="2">Belongs to the bHLH protein family.</text>
</comment>
<dbReference type="GO" id="GO:0005634">
    <property type="term" value="C:nucleus"/>
    <property type="evidence" value="ECO:0007669"/>
    <property type="project" value="UniProtKB-SubCell"/>
</dbReference>